<feature type="compositionally biased region" description="Polar residues" evidence="1">
    <location>
        <begin position="95"/>
        <end position="109"/>
    </location>
</feature>
<feature type="region of interest" description="Disordered" evidence="1">
    <location>
        <begin position="69"/>
        <end position="111"/>
    </location>
</feature>
<keyword evidence="3" id="KW-0418">Kinase</keyword>
<sequence length="351" mass="38808">MTTTVYGLYLSQSGLVRSVQKQFTLTRIDDSLAYLTMLHNIADCYPHFSEFLEEAARMIDLHVIASTTRVGGGTGQGPDGENSGRGEQTKKRARTSSAGGTNSKTQPGTSHALHEAGYLLVKSLNHRKVYLGQSGSGCNVVVKIVPRYSTEISYFELCQGPNVVPLLARVDDSMDTCLVMPLLSVLGDFLLPGYREDIADSLFSMSVDLARGLTFLHSHRIAHCDLKPNNLLFDEHKKLMIADFGSAVLVDSDETLVDGIRGTEGWTAPETDKRRPFSPIRADLYSCGLVYRAIIYFMPASSQDESARLLAFSKRLRHEDPTQRPSLQEWMNSPLSPATRGTFTAPPFRLR</sequence>
<organism evidence="3 4">
    <name type="scientific">Gymnopus androsaceus JB14</name>
    <dbReference type="NCBI Taxonomy" id="1447944"/>
    <lineage>
        <taxon>Eukaryota</taxon>
        <taxon>Fungi</taxon>
        <taxon>Dikarya</taxon>
        <taxon>Basidiomycota</taxon>
        <taxon>Agaricomycotina</taxon>
        <taxon>Agaricomycetes</taxon>
        <taxon>Agaricomycetidae</taxon>
        <taxon>Agaricales</taxon>
        <taxon>Marasmiineae</taxon>
        <taxon>Omphalotaceae</taxon>
        <taxon>Gymnopus</taxon>
    </lineage>
</organism>
<dbReference type="Gene3D" id="1.10.510.10">
    <property type="entry name" value="Transferase(Phosphotransferase) domain 1"/>
    <property type="match status" value="1"/>
</dbReference>
<evidence type="ECO:0000256" key="1">
    <source>
        <dbReference type="SAM" id="MobiDB-lite"/>
    </source>
</evidence>
<dbReference type="InterPro" id="IPR000719">
    <property type="entry name" value="Prot_kinase_dom"/>
</dbReference>
<gene>
    <name evidence="3" type="ORF">BT96DRAFT_667822</name>
</gene>
<dbReference type="SUPFAM" id="SSF56112">
    <property type="entry name" value="Protein kinase-like (PK-like)"/>
    <property type="match status" value="1"/>
</dbReference>
<keyword evidence="4" id="KW-1185">Reference proteome</keyword>
<feature type="compositionally biased region" description="Polar residues" evidence="1">
    <location>
        <begin position="323"/>
        <end position="342"/>
    </location>
</feature>
<name>A0A6A4IDK2_9AGAR</name>
<dbReference type="PANTHER" id="PTHR44329">
    <property type="entry name" value="SERINE/THREONINE-PROTEIN KINASE TNNI3K-RELATED"/>
    <property type="match status" value="1"/>
</dbReference>
<dbReference type="Proteomes" id="UP000799118">
    <property type="component" value="Unassembled WGS sequence"/>
</dbReference>
<dbReference type="GO" id="GO:0005524">
    <property type="term" value="F:ATP binding"/>
    <property type="evidence" value="ECO:0007669"/>
    <property type="project" value="InterPro"/>
</dbReference>
<dbReference type="PROSITE" id="PS00108">
    <property type="entry name" value="PROTEIN_KINASE_ST"/>
    <property type="match status" value="1"/>
</dbReference>
<dbReference type="Pfam" id="PF00069">
    <property type="entry name" value="Pkinase"/>
    <property type="match status" value="1"/>
</dbReference>
<dbReference type="AlphaFoldDB" id="A0A6A4IDK2"/>
<evidence type="ECO:0000313" key="4">
    <source>
        <dbReference type="Proteomes" id="UP000799118"/>
    </source>
</evidence>
<dbReference type="CDD" id="cd00180">
    <property type="entry name" value="PKc"/>
    <property type="match status" value="1"/>
</dbReference>
<reference evidence="3" key="1">
    <citation type="journal article" date="2019" name="Environ. Microbiol.">
        <title>Fungal ecological strategies reflected in gene transcription - a case study of two litter decomposers.</title>
        <authorList>
            <person name="Barbi F."/>
            <person name="Kohler A."/>
            <person name="Barry K."/>
            <person name="Baskaran P."/>
            <person name="Daum C."/>
            <person name="Fauchery L."/>
            <person name="Ihrmark K."/>
            <person name="Kuo A."/>
            <person name="LaButti K."/>
            <person name="Lipzen A."/>
            <person name="Morin E."/>
            <person name="Grigoriev I.V."/>
            <person name="Henrissat B."/>
            <person name="Lindahl B."/>
            <person name="Martin F."/>
        </authorList>
    </citation>
    <scope>NUCLEOTIDE SEQUENCE</scope>
    <source>
        <strain evidence="3">JB14</strain>
    </source>
</reference>
<dbReference type="PROSITE" id="PS50011">
    <property type="entry name" value="PROTEIN_KINASE_DOM"/>
    <property type="match status" value="1"/>
</dbReference>
<dbReference type="SMART" id="SM00220">
    <property type="entry name" value="S_TKc"/>
    <property type="match status" value="1"/>
</dbReference>
<dbReference type="OrthoDB" id="4062651at2759"/>
<dbReference type="GO" id="GO:0004674">
    <property type="term" value="F:protein serine/threonine kinase activity"/>
    <property type="evidence" value="ECO:0007669"/>
    <property type="project" value="TreeGrafter"/>
</dbReference>
<feature type="domain" description="Protein kinase" evidence="2">
    <location>
        <begin position="90"/>
        <end position="351"/>
    </location>
</feature>
<dbReference type="EMBL" id="ML769390">
    <property type="protein sequence ID" value="KAE9408679.1"/>
    <property type="molecule type" value="Genomic_DNA"/>
</dbReference>
<evidence type="ECO:0000313" key="3">
    <source>
        <dbReference type="EMBL" id="KAE9408679.1"/>
    </source>
</evidence>
<proteinExistence type="predicted"/>
<dbReference type="InterPro" id="IPR051681">
    <property type="entry name" value="Ser/Thr_Kinases-Pseudokinases"/>
</dbReference>
<keyword evidence="3" id="KW-0808">Transferase</keyword>
<feature type="region of interest" description="Disordered" evidence="1">
    <location>
        <begin position="320"/>
        <end position="351"/>
    </location>
</feature>
<evidence type="ECO:0000259" key="2">
    <source>
        <dbReference type="PROSITE" id="PS50011"/>
    </source>
</evidence>
<accession>A0A6A4IDK2</accession>
<dbReference type="InterPro" id="IPR011009">
    <property type="entry name" value="Kinase-like_dom_sf"/>
</dbReference>
<protein>
    <submittedName>
        <fullName evidence="3">Kinase-like protein</fullName>
    </submittedName>
</protein>
<dbReference type="InterPro" id="IPR008271">
    <property type="entry name" value="Ser/Thr_kinase_AS"/>
</dbReference>